<comment type="catalytic activity">
    <reaction evidence="3">
        <text>methylarsonate + 2 glutathione + H(+) = methylarsonous acid + glutathione disulfide + H2O</text>
        <dbReference type="Rhea" id="RHEA:15969"/>
        <dbReference type="ChEBI" id="CHEBI:15377"/>
        <dbReference type="ChEBI" id="CHEBI:15378"/>
        <dbReference type="ChEBI" id="CHEBI:17826"/>
        <dbReference type="ChEBI" id="CHEBI:33409"/>
        <dbReference type="ChEBI" id="CHEBI:57925"/>
        <dbReference type="ChEBI" id="CHEBI:58297"/>
        <dbReference type="EC" id="1.20.4.2"/>
    </reaction>
</comment>
<dbReference type="PRINTS" id="PR01625">
    <property type="entry name" value="GSTRNSFRASEO"/>
</dbReference>
<evidence type="ECO:0000259" key="4">
    <source>
        <dbReference type="PROSITE" id="PS50404"/>
    </source>
</evidence>
<protein>
    <recommendedName>
        <fullName evidence="3">Glutathione S-transferase omega</fullName>
        <shortName evidence="3">GSTO</shortName>
        <ecNumber evidence="3">1.20.4.2</ecNumber>
        <ecNumber evidence="3">1.8.5.1</ecNumber>
        <ecNumber evidence="3">2.5.1.18</ecNumber>
    </recommendedName>
    <alternativeName>
        <fullName evidence="3">Glutathione-dependent dehydroascorbate reductase</fullName>
    </alternativeName>
    <alternativeName>
        <fullName evidence="3">Monomethylarsonic acid reductase</fullName>
    </alternativeName>
</protein>
<dbReference type="FunFam" id="1.20.1050.10:FF:000009">
    <property type="entry name" value="Glutathione S-transferase omega-1"/>
    <property type="match status" value="1"/>
</dbReference>
<dbReference type="AlphaFoldDB" id="A0AAV3Z9H9"/>
<reference evidence="6 7" key="1">
    <citation type="journal article" date="2021" name="Elife">
        <title>Chloroplast acquisition without the gene transfer in kleptoplastic sea slugs, Plakobranchus ocellatus.</title>
        <authorList>
            <person name="Maeda T."/>
            <person name="Takahashi S."/>
            <person name="Yoshida T."/>
            <person name="Shimamura S."/>
            <person name="Takaki Y."/>
            <person name="Nagai Y."/>
            <person name="Toyoda A."/>
            <person name="Suzuki Y."/>
            <person name="Arimoto A."/>
            <person name="Ishii H."/>
            <person name="Satoh N."/>
            <person name="Nishiyama T."/>
            <person name="Hasebe M."/>
            <person name="Maruyama T."/>
            <person name="Minagawa J."/>
            <person name="Obokata J."/>
            <person name="Shigenobu S."/>
        </authorList>
    </citation>
    <scope>NUCLEOTIDE SEQUENCE [LARGE SCALE GENOMIC DNA]</scope>
</reference>
<dbReference type="SUPFAM" id="SSF52833">
    <property type="entry name" value="Thioredoxin-like"/>
    <property type="match status" value="1"/>
</dbReference>
<evidence type="ECO:0000256" key="1">
    <source>
        <dbReference type="ARBA" id="ARBA00011067"/>
    </source>
</evidence>
<dbReference type="EC" id="1.20.4.2" evidence="3"/>
<dbReference type="GO" id="GO:0004364">
    <property type="term" value="F:glutathione transferase activity"/>
    <property type="evidence" value="ECO:0007669"/>
    <property type="project" value="UniProtKB-UniRule"/>
</dbReference>
<feature type="domain" description="GST N-terminal" evidence="4">
    <location>
        <begin position="18"/>
        <end position="96"/>
    </location>
</feature>
<dbReference type="PANTHER" id="PTHR43968">
    <property type="match status" value="1"/>
</dbReference>
<dbReference type="FunFam" id="3.40.30.10:FF:000123">
    <property type="entry name" value="Glutathione transferase o1"/>
    <property type="match status" value="1"/>
</dbReference>
<dbReference type="InterPro" id="IPR036282">
    <property type="entry name" value="Glutathione-S-Trfase_C_sf"/>
</dbReference>
<dbReference type="EMBL" id="BLXT01002087">
    <property type="protein sequence ID" value="GFN91102.1"/>
    <property type="molecule type" value="Genomic_DNA"/>
</dbReference>
<dbReference type="PROSITE" id="PS50404">
    <property type="entry name" value="GST_NTER"/>
    <property type="match status" value="1"/>
</dbReference>
<dbReference type="SUPFAM" id="SSF47616">
    <property type="entry name" value="GST C-terminal domain-like"/>
    <property type="match status" value="1"/>
</dbReference>
<dbReference type="InterPro" id="IPR036249">
    <property type="entry name" value="Thioredoxin-like_sf"/>
</dbReference>
<comment type="function">
    <text evidence="3">Exhibits glutathione-dependent thiol transferase activity. Has high dehydroascorbate reductase activity and may contribute to the recycling of ascorbic acid. Participates in the biotransformation of inorganic arsenic and reduces monomethylarsonic acid (MMA).</text>
</comment>
<proteinExistence type="inferred from homology"/>
<dbReference type="SFLD" id="SFLDG00358">
    <property type="entry name" value="Main_(cytGST)"/>
    <property type="match status" value="1"/>
</dbReference>
<keyword evidence="3" id="KW-0808">Transferase</keyword>
<evidence type="ECO:0000256" key="2">
    <source>
        <dbReference type="ARBA" id="ARBA00023002"/>
    </source>
</evidence>
<dbReference type="GO" id="GO:0006749">
    <property type="term" value="P:glutathione metabolic process"/>
    <property type="evidence" value="ECO:0007669"/>
    <property type="project" value="UniProtKB-UniRule"/>
</dbReference>
<gene>
    <name evidence="6" type="ORF">PoB_001760800</name>
</gene>
<evidence type="ECO:0000256" key="3">
    <source>
        <dbReference type="RuleBase" id="RU368071"/>
    </source>
</evidence>
<dbReference type="SFLD" id="SFLDS00019">
    <property type="entry name" value="Glutathione_Transferase_(cytos"/>
    <property type="match status" value="1"/>
</dbReference>
<accession>A0AAV3Z9H9</accession>
<dbReference type="Pfam" id="PF13410">
    <property type="entry name" value="GST_C_2"/>
    <property type="match status" value="1"/>
</dbReference>
<dbReference type="PROSITE" id="PS50405">
    <property type="entry name" value="GST_CTER"/>
    <property type="match status" value="1"/>
</dbReference>
<dbReference type="PANTHER" id="PTHR43968:SF6">
    <property type="entry name" value="GLUTATHIONE S-TRANSFERASE OMEGA"/>
    <property type="match status" value="1"/>
</dbReference>
<keyword evidence="7" id="KW-1185">Reference proteome</keyword>
<evidence type="ECO:0000259" key="5">
    <source>
        <dbReference type="PROSITE" id="PS50405"/>
    </source>
</evidence>
<keyword evidence="2 3" id="KW-0560">Oxidoreductase</keyword>
<dbReference type="GO" id="GO:0050610">
    <property type="term" value="F:methylarsonate reductase activity"/>
    <property type="evidence" value="ECO:0007669"/>
    <property type="project" value="UniProtKB-UniRule"/>
</dbReference>
<dbReference type="InterPro" id="IPR050983">
    <property type="entry name" value="GST_Omega/HSP26"/>
</dbReference>
<dbReference type="InterPro" id="IPR005442">
    <property type="entry name" value="GST_omega"/>
</dbReference>
<organism evidence="6 7">
    <name type="scientific">Plakobranchus ocellatus</name>
    <dbReference type="NCBI Taxonomy" id="259542"/>
    <lineage>
        <taxon>Eukaryota</taxon>
        <taxon>Metazoa</taxon>
        <taxon>Spiralia</taxon>
        <taxon>Lophotrochozoa</taxon>
        <taxon>Mollusca</taxon>
        <taxon>Gastropoda</taxon>
        <taxon>Heterobranchia</taxon>
        <taxon>Euthyneura</taxon>
        <taxon>Panpulmonata</taxon>
        <taxon>Sacoglossa</taxon>
        <taxon>Placobranchoidea</taxon>
        <taxon>Plakobranchidae</taxon>
        <taxon>Plakobranchus</taxon>
    </lineage>
</organism>
<dbReference type="EC" id="1.8.5.1" evidence="3"/>
<dbReference type="GO" id="GO:0045174">
    <property type="term" value="F:glutathione dehydrogenase (ascorbate) activity"/>
    <property type="evidence" value="ECO:0007669"/>
    <property type="project" value="UniProtKB-UniRule"/>
</dbReference>
<comment type="similarity">
    <text evidence="1 3">Belongs to the GST superfamily. Omega family.</text>
</comment>
<evidence type="ECO:0000313" key="7">
    <source>
        <dbReference type="Proteomes" id="UP000735302"/>
    </source>
</evidence>
<dbReference type="GO" id="GO:0005737">
    <property type="term" value="C:cytoplasm"/>
    <property type="evidence" value="ECO:0007669"/>
    <property type="project" value="InterPro"/>
</dbReference>
<dbReference type="Proteomes" id="UP000735302">
    <property type="component" value="Unassembled WGS sequence"/>
</dbReference>
<dbReference type="EC" id="2.5.1.18" evidence="3"/>
<dbReference type="InterPro" id="IPR004045">
    <property type="entry name" value="Glutathione_S-Trfase_N"/>
</dbReference>
<evidence type="ECO:0000313" key="6">
    <source>
        <dbReference type="EMBL" id="GFN91102.1"/>
    </source>
</evidence>
<dbReference type="Gene3D" id="1.20.1050.10">
    <property type="match status" value="1"/>
</dbReference>
<feature type="domain" description="GST C-terminal" evidence="5">
    <location>
        <begin position="101"/>
        <end position="227"/>
    </location>
</feature>
<name>A0AAV3Z9H9_9GAST</name>
<comment type="catalytic activity">
    <reaction evidence="3">
        <text>L-dehydroascorbate + 2 glutathione = glutathione disulfide + L-ascorbate</text>
        <dbReference type="Rhea" id="RHEA:24424"/>
        <dbReference type="ChEBI" id="CHEBI:38290"/>
        <dbReference type="ChEBI" id="CHEBI:57925"/>
        <dbReference type="ChEBI" id="CHEBI:58297"/>
        <dbReference type="ChEBI" id="CHEBI:58539"/>
        <dbReference type="EC" id="1.8.5.1"/>
    </reaction>
</comment>
<dbReference type="InterPro" id="IPR040079">
    <property type="entry name" value="Glutathione_S-Trfase"/>
</dbReference>
<sequence>MTQKAFAQGSAFPPTKPGVLRIYSMRFCPYAQRTRMVLLHKNIPHETVNINLKSKPDWFLALNPLGQVPVLQIDDKVVVESTATCDWLDDVYPENRLQPNDPYRRAWDRVLTEYMGKLSSAFFAILRSQPGDIPEKIVELEKHFKFYEDKLGARNEGPFFGGSQPAMIDYILWPHLGKVSNLGVMTGNSAAEIDLLKFPNLASWFKVMWELPPVKATTFDAETYTTFLKSSINNPTPDYDLGLEE</sequence>
<dbReference type="Gene3D" id="3.40.30.10">
    <property type="entry name" value="Glutaredoxin"/>
    <property type="match status" value="1"/>
</dbReference>
<dbReference type="InterPro" id="IPR010987">
    <property type="entry name" value="Glutathione-S-Trfase_C-like"/>
</dbReference>
<comment type="catalytic activity">
    <reaction evidence="3">
        <text>RX + glutathione = an S-substituted glutathione + a halide anion + H(+)</text>
        <dbReference type="Rhea" id="RHEA:16437"/>
        <dbReference type="ChEBI" id="CHEBI:15378"/>
        <dbReference type="ChEBI" id="CHEBI:16042"/>
        <dbReference type="ChEBI" id="CHEBI:17792"/>
        <dbReference type="ChEBI" id="CHEBI:57925"/>
        <dbReference type="ChEBI" id="CHEBI:90779"/>
        <dbReference type="EC" id="2.5.1.18"/>
    </reaction>
</comment>
<comment type="caution">
    <text evidence="6">The sequence shown here is derived from an EMBL/GenBank/DDBJ whole genome shotgun (WGS) entry which is preliminary data.</text>
</comment>
<dbReference type="Pfam" id="PF13409">
    <property type="entry name" value="GST_N_2"/>
    <property type="match status" value="1"/>
</dbReference>